<proteinExistence type="predicted"/>
<feature type="transmembrane region" description="Helical" evidence="1">
    <location>
        <begin position="153"/>
        <end position="170"/>
    </location>
</feature>
<gene>
    <name evidence="3" type="ORF">WMW72_00685</name>
</gene>
<keyword evidence="1" id="KW-0472">Membrane</keyword>
<dbReference type="EC" id="3.4.-.-" evidence="3"/>
<dbReference type="InterPro" id="IPR003675">
    <property type="entry name" value="Rce1/LyrA-like_dom"/>
</dbReference>
<keyword evidence="4" id="KW-1185">Reference proteome</keyword>
<feature type="domain" description="CAAX prenyl protease 2/Lysostaphin resistance protein A-like" evidence="2">
    <location>
        <begin position="104"/>
        <end position="188"/>
    </location>
</feature>
<keyword evidence="1" id="KW-1133">Transmembrane helix</keyword>
<name>A0ABU9DEG6_9BACL</name>
<protein>
    <submittedName>
        <fullName evidence="3">CPBP family intramembrane glutamic endopeptidase</fullName>
        <ecNumber evidence="3">3.4.-.-</ecNumber>
    </submittedName>
</protein>
<feature type="transmembrane region" description="Helical" evidence="1">
    <location>
        <begin position="177"/>
        <end position="196"/>
    </location>
</feature>
<keyword evidence="3" id="KW-0378">Hydrolase</keyword>
<evidence type="ECO:0000313" key="4">
    <source>
        <dbReference type="Proteomes" id="UP001469365"/>
    </source>
</evidence>
<dbReference type="RefSeq" id="WP_341413481.1">
    <property type="nucleotide sequence ID" value="NZ_JBBPCC010000001.1"/>
</dbReference>
<feature type="transmembrane region" description="Helical" evidence="1">
    <location>
        <begin position="12"/>
        <end position="28"/>
    </location>
</feature>
<feature type="transmembrane region" description="Helical" evidence="1">
    <location>
        <begin position="102"/>
        <end position="122"/>
    </location>
</feature>
<keyword evidence="1" id="KW-0812">Transmembrane</keyword>
<accession>A0ABU9DEG6</accession>
<dbReference type="Pfam" id="PF02517">
    <property type="entry name" value="Rce1-like"/>
    <property type="match status" value="1"/>
</dbReference>
<organism evidence="3 4">
    <name type="scientific">Paenibacillus filicis</name>
    <dbReference type="NCBI Taxonomy" id="669464"/>
    <lineage>
        <taxon>Bacteria</taxon>
        <taxon>Bacillati</taxon>
        <taxon>Bacillota</taxon>
        <taxon>Bacilli</taxon>
        <taxon>Bacillales</taxon>
        <taxon>Paenibacillaceae</taxon>
        <taxon>Paenibacillus</taxon>
    </lineage>
</organism>
<reference evidence="3 4" key="1">
    <citation type="submission" date="2024-04" db="EMBL/GenBank/DDBJ databases">
        <title>draft genome sequnece of Paenibacillus filicis.</title>
        <authorList>
            <person name="Kim D.-U."/>
        </authorList>
    </citation>
    <scope>NUCLEOTIDE SEQUENCE [LARGE SCALE GENOMIC DNA]</scope>
    <source>
        <strain evidence="3 4">KACC14197</strain>
    </source>
</reference>
<feature type="transmembrane region" description="Helical" evidence="1">
    <location>
        <begin position="71"/>
        <end position="90"/>
    </location>
</feature>
<dbReference type="EMBL" id="JBBPCC010000001">
    <property type="protein sequence ID" value="MEK8126423.1"/>
    <property type="molecule type" value="Genomic_DNA"/>
</dbReference>
<dbReference type="PANTHER" id="PTHR43592:SF15">
    <property type="entry name" value="CAAX AMINO TERMINAL PROTEASE FAMILY PROTEIN"/>
    <property type="match status" value="1"/>
</dbReference>
<evidence type="ECO:0000313" key="3">
    <source>
        <dbReference type="EMBL" id="MEK8126423.1"/>
    </source>
</evidence>
<dbReference type="PANTHER" id="PTHR43592">
    <property type="entry name" value="CAAX AMINO TERMINAL PROTEASE"/>
    <property type="match status" value="1"/>
</dbReference>
<comment type="caution">
    <text evidence="3">The sequence shown here is derived from an EMBL/GenBank/DDBJ whole genome shotgun (WGS) entry which is preliminary data.</text>
</comment>
<evidence type="ECO:0000256" key="1">
    <source>
        <dbReference type="SAM" id="Phobius"/>
    </source>
</evidence>
<evidence type="ECO:0000259" key="2">
    <source>
        <dbReference type="Pfam" id="PF02517"/>
    </source>
</evidence>
<dbReference type="GO" id="GO:0016787">
    <property type="term" value="F:hydrolase activity"/>
    <property type="evidence" value="ECO:0007669"/>
    <property type="project" value="UniProtKB-KW"/>
</dbReference>
<dbReference type="Proteomes" id="UP001469365">
    <property type="component" value="Unassembled WGS sequence"/>
</dbReference>
<sequence length="198" mass="22219">MQIKHGINLKKQEMWILIIFFIGGIPGVSLDNKVSLTLIPLLGTASIIWLLKKEWLAYDFNLLKSGALYVWVGRGITYCILVQAFFTIIFGLESTSAEKTSFHYVIMPVYIVTGAILEEIVFRKILLKLSSYPPFWLNALISSSIYAAYHFTLSRFISFLAVGLILCVIYKKSGSIAAPIITHIVINILGLIAMTLRN</sequence>